<dbReference type="AlphaFoldDB" id="A0A7S2UA84"/>
<evidence type="ECO:0000256" key="1">
    <source>
        <dbReference type="SAM" id="SignalP"/>
    </source>
</evidence>
<keyword evidence="1" id="KW-0732">Signal</keyword>
<accession>A0A7S2UA84</accession>
<feature type="chain" id="PRO_5030750379" evidence="1">
    <location>
        <begin position="20"/>
        <end position="187"/>
    </location>
</feature>
<sequence>MFHKMNFIILFTLATGALSFSPPLLAPRARTSSVQAHTRAQFLVVSTTSLLSLSVPPAFAISPNDARKQLDAVISVTDNLIVEWDAIASGGGDAIRRELGTVIGTDSPFFQISKAVKALQNDASDPVAFAEASEEFLLGLGRADSMAYSANFAGGSGKPTPPKVYIDKSKLEVKTMREREREMIDAL</sequence>
<feature type="signal peptide" evidence="1">
    <location>
        <begin position="1"/>
        <end position="19"/>
    </location>
</feature>
<evidence type="ECO:0000313" key="2">
    <source>
        <dbReference type="EMBL" id="CAD9812001.1"/>
    </source>
</evidence>
<dbReference type="EMBL" id="HBHQ01005730">
    <property type="protein sequence ID" value="CAD9812001.1"/>
    <property type="molecule type" value="Transcribed_RNA"/>
</dbReference>
<organism evidence="2">
    <name type="scientific">Attheya septentrionalis</name>
    <dbReference type="NCBI Taxonomy" id="420275"/>
    <lineage>
        <taxon>Eukaryota</taxon>
        <taxon>Sar</taxon>
        <taxon>Stramenopiles</taxon>
        <taxon>Ochrophyta</taxon>
        <taxon>Bacillariophyta</taxon>
        <taxon>Coscinodiscophyceae</taxon>
        <taxon>Chaetocerotophycidae</taxon>
        <taxon>Chaetocerotales</taxon>
        <taxon>Attheyaceae</taxon>
        <taxon>Attheya</taxon>
    </lineage>
</organism>
<gene>
    <name evidence="2" type="ORF">ASEP1449_LOCUS3826</name>
</gene>
<proteinExistence type="predicted"/>
<reference evidence="2" key="1">
    <citation type="submission" date="2021-01" db="EMBL/GenBank/DDBJ databases">
        <authorList>
            <person name="Corre E."/>
            <person name="Pelletier E."/>
            <person name="Niang G."/>
            <person name="Scheremetjew M."/>
            <person name="Finn R."/>
            <person name="Kale V."/>
            <person name="Holt S."/>
            <person name="Cochrane G."/>
            <person name="Meng A."/>
            <person name="Brown T."/>
            <person name="Cohen L."/>
        </authorList>
    </citation>
    <scope>NUCLEOTIDE SEQUENCE</scope>
    <source>
        <strain evidence="2">CCMP2084</strain>
    </source>
</reference>
<name>A0A7S2UA84_9STRA</name>
<protein>
    <submittedName>
        <fullName evidence="2">Uncharacterized protein</fullName>
    </submittedName>
</protein>